<dbReference type="OrthoDB" id="19232at2759"/>
<reference evidence="3" key="1">
    <citation type="journal article" date="2016" name="Nature">
        <title>The genome of the seagrass Zostera marina reveals angiosperm adaptation to the sea.</title>
        <authorList>
            <person name="Olsen J.L."/>
            <person name="Rouze P."/>
            <person name="Verhelst B."/>
            <person name="Lin Y.-C."/>
            <person name="Bayer T."/>
            <person name="Collen J."/>
            <person name="Dattolo E."/>
            <person name="De Paoli E."/>
            <person name="Dittami S."/>
            <person name="Maumus F."/>
            <person name="Michel G."/>
            <person name="Kersting A."/>
            <person name="Lauritano C."/>
            <person name="Lohaus R."/>
            <person name="Toepel M."/>
            <person name="Tonon T."/>
            <person name="Vanneste K."/>
            <person name="Amirebrahimi M."/>
            <person name="Brakel J."/>
            <person name="Bostroem C."/>
            <person name="Chovatia M."/>
            <person name="Grimwood J."/>
            <person name="Jenkins J.W."/>
            <person name="Jueterbock A."/>
            <person name="Mraz A."/>
            <person name="Stam W.T."/>
            <person name="Tice H."/>
            <person name="Bornberg-Bauer E."/>
            <person name="Green P.J."/>
            <person name="Pearson G.A."/>
            <person name="Procaccini G."/>
            <person name="Duarte C.M."/>
            <person name="Schmutz J."/>
            <person name="Reusch T.B.H."/>
            <person name="Van de Peer Y."/>
        </authorList>
    </citation>
    <scope>NUCLEOTIDE SEQUENCE [LARGE SCALE GENOMIC DNA]</scope>
    <source>
        <strain evidence="3">cv. Finnish</strain>
    </source>
</reference>
<dbReference type="STRING" id="29655.A0A0K9PLB7"/>
<comment type="caution">
    <text evidence="2">The sequence shown here is derived from an EMBL/GenBank/DDBJ whole genome shotgun (WGS) entry which is preliminary data.</text>
</comment>
<dbReference type="Proteomes" id="UP000036987">
    <property type="component" value="Unassembled WGS sequence"/>
</dbReference>
<dbReference type="PANTHER" id="PTHR46087">
    <property type="entry name" value="PUTATIVE, EXPRESSED-RELATED"/>
    <property type="match status" value="1"/>
</dbReference>
<accession>A0A0K9PLB7</accession>
<dbReference type="InterPro" id="IPR055296">
    <property type="entry name" value="SRL2-like"/>
</dbReference>
<name>A0A0K9PLB7_ZOSMR</name>
<evidence type="ECO:0000256" key="1">
    <source>
        <dbReference type="SAM" id="MobiDB-lite"/>
    </source>
</evidence>
<dbReference type="AlphaFoldDB" id="A0A0K9PLB7"/>
<dbReference type="OMA" id="FDKKKQW"/>
<keyword evidence="3" id="KW-1185">Reference proteome</keyword>
<evidence type="ECO:0000313" key="3">
    <source>
        <dbReference type="Proteomes" id="UP000036987"/>
    </source>
</evidence>
<organism evidence="2 3">
    <name type="scientific">Zostera marina</name>
    <name type="common">Eelgrass</name>
    <dbReference type="NCBI Taxonomy" id="29655"/>
    <lineage>
        <taxon>Eukaryota</taxon>
        <taxon>Viridiplantae</taxon>
        <taxon>Streptophyta</taxon>
        <taxon>Embryophyta</taxon>
        <taxon>Tracheophyta</taxon>
        <taxon>Spermatophyta</taxon>
        <taxon>Magnoliopsida</taxon>
        <taxon>Liliopsida</taxon>
        <taxon>Zosteraceae</taxon>
        <taxon>Zostera</taxon>
    </lineage>
</organism>
<dbReference type="PANTHER" id="PTHR46087:SF11">
    <property type="entry name" value="PROTEIN SEMI-ROLLED LEAF 2"/>
    <property type="match status" value="1"/>
</dbReference>
<dbReference type="Gene3D" id="1.25.10.10">
    <property type="entry name" value="Leucine-rich Repeat Variant"/>
    <property type="match status" value="1"/>
</dbReference>
<feature type="compositionally biased region" description="Polar residues" evidence="1">
    <location>
        <begin position="845"/>
        <end position="863"/>
    </location>
</feature>
<dbReference type="InterPro" id="IPR011989">
    <property type="entry name" value="ARM-like"/>
</dbReference>
<proteinExistence type="predicted"/>
<dbReference type="InterPro" id="IPR049152">
    <property type="entry name" value="EFR3-like_ARM"/>
</dbReference>
<evidence type="ECO:0008006" key="4">
    <source>
        <dbReference type="Google" id="ProtNLM"/>
    </source>
</evidence>
<gene>
    <name evidence="2" type="ORF">ZOSMA_208G00490</name>
</gene>
<evidence type="ECO:0000313" key="2">
    <source>
        <dbReference type="EMBL" id="KMZ69756.1"/>
    </source>
</evidence>
<sequence length="978" mass="109579">MGFISRKVFPACGNMCVCCPALRPSSRQPVKRYKKLLGDIFPKSINEAPNERKIIKLCEYAARNPLRMPKIAKFLEQRSYKELKLEHVNYLKIISSTYDRLLCICKEQMSYFATSLLNVIVALLDDKRKDDIRIIGCQTFTAFIYSQADSTYTHNIDSLVGKVCSLARDEGEDHSVQCLRATSLECLSAMVWFMSTFSYISTRFDEIVHVTLDNYESGSSLLNDDSDENGSSNHNWVEAVRSDVRDTPVVCSDIIPKNALRPWPEIKISPRMTKEEIENPKIWAQFCLQKIVEMVKESITVRHILDPMFNYFDTGKHWDPRRGLSVFVLSDVTHFMKCSDHHQAVLAAIIRYLDHKNVAHDPRMKSDIIQVATSLIKQSTLRTGVSEIATISDLCKHLRKSLQATVELVGLQESNRNITLQNSIVDCLLEISKGIDDAQPLFDMMTIILEELSATGVVARATIGSLLILAHIISSSSVYSHLQIFPESLFLQLLKTMMHPDIETRVAAHRIFSVLVIRTSSNPQKRHEGAYFKPDCMFEPKGWQSRTASAFVSATSLLEKLRREKESESGNVDDTREKDTIEEDWTHSWTSRSSPNVYKLGSTTTSTMAEPNIVPLSDDQIAQLLSAFWIQANESDNLPSNFEAIAYSYSLTLLSARLKNSNHNNVVHIFQLPLSLWNLSLYHDGVQPLGQLSLFTLSISMLMFGGKTYDIPELCSTLKSLASKYVDPYLSIGEDFLLFVKPQVNIKEHGSKADDATAMFSFQSLRMEVEEMDQYLLSTISQCLSSLTGVEVDQLARQLSETFTPDDGLLFGPNSVLDWFHNRAVAHTDESLSLDEGFSRCSSINGDEASASSPGHENSSQLISRMPPTPSSTHVISVGQLLESALQVAGQVAGTTISTSPLPYGTMTSQCEALGMGTRKKLSSWLGSGHDLIPEEQTQDNAMAMKKIHEKTTMDPWLTTLILPPSSPFDNFLKAARY</sequence>
<dbReference type="SUPFAM" id="SSF48371">
    <property type="entry name" value="ARM repeat"/>
    <property type="match status" value="1"/>
</dbReference>
<dbReference type="EMBL" id="LFYR01000753">
    <property type="protein sequence ID" value="KMZ69756.1"/>
    <property type="molecule type" value="Genomic_DNA"/>
</dbReference>
<dbReference type="Pfam" id="PF21052">
    <property type="entry name" value="EFR3_ARM"/>
    <property type="match status" value="1"/>
</dbReference>
<dbReference type="InterPro" id="IPR016024">
    <property type="entry name" value="ARM-type_fold"/>
</dbReference>
<feature type="region of interest" description="Disordered" evidence="1">
    <location>
        <begin position="845"/>
        <end position="869"/>
    </location>
</feature>
<protein>
    <recommendedName>
        <fullName evidence="4">ARM repeat superfamily protein</fullName>
    </recommendedName>
</protein>